<evidence type="ECO:0000313" key="2">
    <source>
        <dbReference type="EMBL" id="OAM73880.1"/>
    </source>
</evidence>
<keyword evidence="3" id="KW-1185">Reference proteome</keyword>
<dbReference type="OrthoDB" id="8457132at2"/>
<reference evidence="2 3" key="1">
    <citation type="submission" date="2016-03" db="EMBL/GenBank/DDBJ databases">
        <title>Genome sequencing of Devosia sp. S37.</title>
        <authorList>
            <person name="Mohd Nor M."/>
        </authorList>
    </citation>
    <scope>NUCLEOTIDE SEQUENCE [LARGE SCALE GENOMIC DNA]</scope>
    <source>
        <strain evidence="2 3">S37</strain>
    </source>
</reference>
<dbReference type="EMBL" id="LVVY01000129">
    <property type="protein sequence ID" value="OAM73880.1"/>
    <property type="molecule type" value="Genomic_DNA"/>
</dbReference>
<accession>A0A178HN67</accession>
<gene>
    <name evidence="2" type="ORF">A3840_17105</name>
</gene>
<feature type="region of interest" description="Disordered" evidence="1">
    <location>
        <begin position="533"/>
        <end position="554"/>
    </location>
</feature>
<protein>
    <submittedName>
        <fullName evidence="2">Uncharacterized protein</fullName>
    </submittedName>
</protein>
<dbReference type="AlphaFoldDB" id="A0A178HN67"/>
<sequence>MTVTRQALRVYATLEGLKPKSEADVLDALIPFLTPVLEFLDGKVFEPSLLIAGLKKLYGWNITTEVANVFQDRLEAHGYLNKPDPRARIWVVALPDDFERRGGDAYATEVQEAVAAFQAFSRDLNDLLHHQRSDEEALDILVRFLVTLDVSISNGSDRSVGHSELLKDLQPEATHLHADERYLCARFVDHASKTDQKMFEKLTKLASVGMLTEVVQDFVEPSNSEEKSGLTLVLDAPLALAALGVSGQQAQRDVQLNIEAARKLGCSVIVFEESCNEMTRILRTTLNTPRQNRHGPTHMAIVKGQVTEQFVGAVQRDPEKALRQNGITVRQITLASMPSLHVHFPDRLFEEFHAAINWRQGYPEAVRHDATVMALTCRLREGGRATDIFENKFVFVTNNGAFTRLARGFAIDHGIVQERHCPPVVQHSALAVAAWLRTGFGAISEIPMAHLLAYCERVLNVKKEVVDRAREVLRKYTPEQEQQYDLLLQDARSVTRLMDFTLGDEDRLTETTVPHLLEEMRLATAAELTEKHQQELEVQRKARSQERETANKERSRLARELSALQAKLEADELDRVQGERLERLRFVGLVEANNTAMGNVRHATTTSASVVALVLIANAIFGWVDWQQDQPVLYWVGTSLGIYGALQQFVGWPTFGFGSLLNWYGRRRLQRRVEQQGLVQIAAKESLTWSYGKAALGAAPIVA</sequence>
<organism evidence="2 3">
    <name type="scientific">Devosia elaeis</name>
    <dbReference type="NCBI Taxonomy" id="1770058"/>
    <lineage>
        <taxon>Bacteria</taxon>
        <taxon>Pseudomonadati</taxon>
        <taxon>Pseudomonadota</taxon>
        <taxon>Alphaproteobacteria</taxon>
        <taxon>Hyphomicrobiales</taxon>
        <taxon>Devosiaceae</taxon>
        <taxon>Devosia</taxon>
    </lineage>
</organism>
<dbReference type="Proteomes" id="UP000078389">
    <property type="component" value="Unassembled WGS sequence"/>
</dbReference>
<evidence type="ECO:0000256" key="1">
    <source>
        <dbReference type="SAM" id="MobiDB-lite"/>
    </source>
</evidence>
<name>A0A178HN67_9HYPH</name>
<dbReference type="RefSeq" id="WP_067459751.1">
    <property type="nucleotide sequence ID" value="NZ_LVVY01000129.1"/>
</dbReference>
<evidence type="ECO:0000313" key="3">
    <source>
        <dbReference type="Proteomes" id="UP000078389"/>
    </source>
</evidence>
<comment type="caution">
    <text evidence="2">The sequence shown here is derived from an EMBL/GenBank/DDBJ whole genome shotgun (WGS) entry which is preliminary data.</text>
</comment>
<proteinExistence type="predicted"/>